<evidence type="ECO:0000256" key="1">
    <source>
        <dbReference type="SAM" id="MobiDB-lite"/>
    </source>
</evidence>
<accession>A0A422NBA2</accession>
<protein>
    <submittedName>
        <fullName evidence="2">Uncharacterized protein</fullName>
    </submittedName>
</protein>
<reference evidence="2 3" key="1">
    <citation type="journal article" date="2018" name="BMC Genomics">
        <title>Genomic comparison of Trypanosoma conorhini and Trypanosoma rangeli to Trypanosoma cruzi strains of high and low virulence.</title>
        <authorList>
            <person name="Bradwell K.R."/>
            <person name="Koparde V.N."/>
            <person name="Matveyev A.V."/>
            <person name="Serrano M.G."/>
            <person name="Alves J.M."/>
            <person name="Parikh H."/>
            <person name="Huang B."/>
            <person name="Lee V."/>
            <person name="Espinosa-Alvarez O."/>
            <person name="Ortiz P.A."/>
            <person name="Costa-Martins A.G."/>
            <person name="Teixeira M.M."/>
            <person name="Buck G.A."/>
        </authorList>
    </citation>
    <scope>NUCLEOTIDE SEQUENCE [LARGE SCALE GENOMIC DNA]</scope>
    <source>
        <strain evidence="2 3">AM80</strain>
    </source>
</reference>
<dbReference type="GeneID" id="40330188"/>
<dbReference type="Proteomes" id="UP000283634">
    <property type="component" value="Unassembled WGS sequence"/>
</dbReference>
<feature type="compositionally biased region" description="Basic and acidic residues" evidence="1">
    <location>
        <begin position="100"/>
        <end position="126"/>
    </location>
</feature>
<keyword evidence="3" id="KW-1185">Reference proteome</keyword>
<comment type="caution">
    <text evidence="2">The sequence shown here is derived from an EMBL/GenBank/DDBJ whole genome shotgun (WGS) entry which is preliminary data.</text>
</comment>
<feature type="region of interest" description="Disordered" evidence="1">
    <location>
        <begin position="611"/>
        <end position="630"/>
    </location>
</feature>
<evidence type="ECO:0000313" key="2">
    <source>
        <dbReference type="EMBL" id="RNF02741.1"/>
    </source>
</evidence>
<dbReference type="EMBL" id="MKGL01000220">
    <property type="protein sequence ID" value="RNF02741.1"/>
    <property type="molecule type" value="Genomic_DNA"/>
</dbReference>
<organism evidence="2 3">
    <name type="scientific">Trypanosoma rangeli</name>
    <dbReference type="NCBI Taxonomy" id="5698"/>
    <lineage>
        <taxon>Eukaryota</taxon>
        <taxon>Discoba</taxon>
        <taxon>Euglenozoa</taxon>
        <taxon>Kinetoplastea</taxon>
        <taxon>Metakinetoplastina</taxon>
        <taxon>Trypanosomatida</taxon>
        <taxon>Trypanosomatidae</taxon>
        <taxon>Trypanosoma</taxon>
        <taxon>Herpetosoma</taxon>
    </lineage>
</organism>
<dbReference type="OMA" id="NDGSTHK"/>
<proteinExistence type="predicted"/>
<dbReference type="RefSeq" id="XP_029237100.1">
    <property type="nucleotide sequence ID" value="XM_029383107.1"/>
</dbReference>
<name>A0A422NBA2_TRYRA</name>
<sequence>MSTEREHGPPANGRESVGTASLVSFSTSSSSGGRNVTSTEVRFLTHPWNLRSTRGAQLYTRCGARLSEAGKTSSSKSKLTDQGSRYVNIGTNWVLGEVQGGDHEKSKEESTRSPREPLQRRSLEAQRHQQGYLVKHGRLASLAQTAPNEPRRRSPHSVAFPRNLGGPQPGGRAPFSAVPCNGDDQRRVNCDRHGRRHASVLRCSETLAQMHPLTIKARHSPPPEQPPTWNVEAQIEALTEVAQPNTPRLLQYGADLVAPEAQACLALPLLPHPLQNSILTGQAHDYSIRVHKDVEDSKERNPISKKCELSATIQQLPIKGTDDDSQKNQSSLKLPLLPNAIIARSTDSSNLGTQMDVQTAGKKLSTYLSATRQLTPTTVHDTTDAIVTDEKECVASLRRVSDLSSNKASEPFRLSNVSWKCSKDEVQQELTPTEERPQKKHKSLWWAKSLLRRAFAFPTAEKSDSSGVSSAISSTTNFDTSSGNYIDQKKNDGKCISTHSTRTSLLTFNLLGDGMEMRPSVCALPSSNSRRSLTMHPNLDTSLEFGALPFFSSQHRKRCDAAVFKSVLSTSTAHILGVDSSSFRTSFRRSTRTSRDAAAISKNCFAPSLGDNIGSRGEEARRTTRSEESKPAINALVRDDGRNDPVCAMQCFTPLRPFTNSHPSNSMTGSIYSLASTDDFDSEVSQMSFAW</sequence>
<feature type="region of interest" description="Disordered" evidence="1">
    <location>
        <begin position="97"/>
        <end position="126"/>
    </location>
</feature>
<feature type="compositionally biased region" description="Basic and acidic residues" evidence="1">
    <location>
        <begin position="616"/>
        <end position="630"/>
    </location>
</feature>
<feature type="region of interest" description="Disordered" evidence="1">
    <location>
        <begin position="144"/>
        <end position="180"/>
    </location>
</feature>
<dbReference type="OrthoDB" id="244412at2759"/>
<gene>
    <name evidence="2" type="ORF">TraAM80_06255</name>
</gene>
<evidence type="ECO:0000313" key="3">
    <source>
        <dbReference type="Proteomes" id="UP000283634"/>
    </source>
</evidence>
<dbReference type="AlphaFoldDB" id="A0A422NBA2"/>